<dbReference type="RefSeq" id="XP_641723.1">
    <property type="nucleotide sequence ID" value="XM_636631.1"/>
</dbReference>
<feature type="compositionally biased region" description="Acidic residues" evidence="2">
    <location>
        <begin position="736"/>
        <end position="762"/>
    </location>
</feature>
<organism evidence="4 5">
    <name type="scientific">Dictyostelium discoideum</name>
    <name type="common">Social amoeba</name>
    <dbReference type="NCBI Taxonomy" id="44689"/>
    <lineage>
        <taxon>Eukaryota</taxon>
        <taxon>Amoebozoa</taxon>
        <taxon>Evosea</taxon>
        <taxon>Eumycetozoa</taxon>
        <taxon>Dictyostelia</taxon>
        <taxon>Dictyosteliales</taxon>
        <taxon>Dictyosteliaceae</taxon>
        <taxon>Dictyostelium</taxon>
    </lineage>
</organism>
<dbReference type="EMBL" id="AAFI02000030">
    <property type="protein sequence ID" value="EAL67751.1"/>
    <property type="molecule type" value="Genomic_DNA"/>
</dbReference>
<evidence type="ECO:0000256" key="1">
    <source>
        <dbReference type="ARBA" id="ARBA00007797"/>
    </source>
</evidence>
<name>Q54X54_DICDI</name>
<feature type="compositionally biased region" description="Basic and acidic residues" evidence="2">
    <location>
        <begin position="161"/>
        <end position="201"/>
    </location>
</feature>
<dbReference type="PANTHER" id="PTHR12048:SF0">
    <property type="entry name" value="CCAAT_ENHANCER-BINDING PROTEIN ZETA"/>
    <property type="match status" value="1"/>
</dbReference>
<dbReference type="FunCoup" id="Q54X54">
    <property type="interactions" value="446"/>
</dbReference>
<comment type="similarity">
    <text evidence="1">Belongs to the CBF/MAK21 family.</text>
</comment>
<evidence type="ECO:0000313" key="5">
    <source>
        <dbReference type="Proteomes" id="UP000002195"/>
    </source>
</evidence>
<dbReference type="KEGG" id="ddi:DDB_G0279205"/>
<feature type="compositionally biased region" description="Acidic residues" evidence="2">
    <location>
        <begin position="893"/>
        <end position="985"/>
    </location>
</feature>
<feature type="domain" description="CCAAT-binding factor" evidence="3">
    <location>
        <begin position="523"/>
        <end position="679"/>
    </location>
</feature>
<feature type="compositionally biased region" description="Basic and acidic residues" evidence="2">
    <location>
        <begin position="69"/>
        <end position="149"/>
    </location>
</feature>
<accession>Q54X54</accession>
<feature type="compositionally biased region" description="Basic residues" evidence="2">
    <location>
        <begin position="1041"/>
        <end position="1053"/>
    </location>
</feature>
<feature type="compositionally biased region" description="Low complexity" evidence="2">
    <location>
        <begin position="150"/>
        <end position="159"/>
    </location>
</feature>
<feature type="compositionally biased region" description="Basic and acidic residues" evidence="2">
    <location>
        <begin position="763"/>
        <end position="773"/>
    </location>
</feature>
<dbReference type="GeneID" id="8621918"/>
<dbReference type="PANTHER" id="PTHR12048">
    <property type="entry name" value="CCAAT-BINDING FACTOR-RELATED"/>
    <property type="match status" value="1"/>
</dbReference>
<dbReference type="InterPro" id="IPR016024">
    <property type="entry name" value="ARM-type_fold"/>
</dbReference>
<dbReference type="HOGENOM" id="CLU_290613_0_0_1"/>
<feature type="region of interest" description="Disordered" evidence="2">
    <location>
        <begin position="802"/>
        <end position="1053"/>
    </location>
</feature>
<dbReference type="SUPFAM" id="SSF48371">
    <property type="entry name" value="ARM repeat"/>
    <property type="match status" value="1"/>
</dbReference>
<reference evidence="4 5" key="1">
    <citation type="journal article" date="2005" name="Nature">
        <title>The genome of the social amoeba Dictyostelium discoideum.</title>
        <authorList>
            <consortium name="The Dictyostelium discoideum Sequencing Consortium"/>
            <person name="Eichinger L."/>
            <person name="Pachebat J.A."/>
            <person name="Glockner G."/>
            <person name="Rajandream M.A."/>
            <person name="Sucgang R."/>
            <person name="Berriman M."/>
            <person name="Song J."/>
            <person name="Olsen R."/>
            <person name="Szafranski K."/>
            <person name="Xu Q."/>
            <person name="Tunggal B."/>
            <person name="Kummerfeld S."/>
            <person name="Madera M."/>
            <person name="Konfortov B.A."/>
            <person name="Rivero F."/>
            <person name="Bankier A.T."/>
            <person name="Lehmann R."/>
            <person name="Hamlin N."/>
            <person name="Davies R."/>
            <person name="Gaudet P."/>
            <person name="Fey P."/>
            <person name="Pilcher K."/>
            <person name="Chen G."/>
            <person name="Saunders D."/>
            <person name="Sodergren E."/>
            <person name="Davis P."/>
            <person name="Kerhornou A."/>
            <person name="Nie X."/>
            <person name="Hall N."/>
            <person name="Anjard C."/>
            <person name="Hemphill L."/>
            <person name="Bason N."/>
            <person name="Farbrother P."/>
            <person name="Desany B."/>
            <person name="Just E."/>
            <person name="Morio T."/>
            <person name="Rost R."/>
            <person name="Churcher C."/>
            <person name="Cooper J."/>
            <person name="Haydock S."/>
            <person name="van Driessche N."/>
            <person name="Cronin A."/>
            <person name="Goodhead I."/>
            <person name="Muzny D."/>
            <person name="Mourier T."/>
            <person name="Pain A."/>
            <person name="Lu M."/>
            <person name="Harper D."/>
            <person name="Lindsay R."/>
            <person name="Hauser H."/>
            <person name="James K."/>
            <person name="Quiles M."/>
            <person name="Madan Babu M."/>
            <person name="Saito T."/>
            <person name="Buchrieser C."/>
            <person name="Wardroper A."/>
            <person name="Felder M."/>
            <person name="Thangavelu M."/>
            <person name="Johnson D."/>
            <person name="Knights A."/>
            <person name="Loulseged H."/>
            <person name="Mungall K."/>
            <person name="Oliver K."/>
            <person name="Price C."/>
            <person name="Quail M.A."/>
            <person name="Urushihara H."/>
            <person name="Hernandez J."/>
            <person name="Rabbinowitsch E."/>
            <person name="Steffen D."/>
            <person name="Sanders M."/>
            <person name="Ma J."/>
            <person name="Kohara Y."/>
            <person name="Sharp S."/>
            <person name="Simmonds M."/>
            <person name="Spiegler S."/>
            <person name="Tivey A."/>
            <person name="Sugano S."/>
            <person name="White B."/>
            <person name="Walker D."/>
            <person name="Woodward J."/>
            <person name="Winckler T."/>
            <person name="Tanaka Y."/>
            <person name="Shaulsky G."/>
            <person name="Schleicher M."/>
            <person name="Weinstock G."/>
            <person name="Rosenthal A."/>
            <person name="Cox E.C."/>
            <person name="Chisholm R.L."/>
            <person name="Gibbs R."/>
            <person name="Loomis W.F."/>
            <person name="Platzer M."/>
            <person name="Kay R.R."/>
            <person name="Williams J."/>
            <person name="Dear P.H."/>
            <person name="Noegel A.A."/>
            <person name="Barrell B."/>
            <person name="Kuspa A."/>
        </authorList>
    </citation>
    <scope>NUCLEOTIDE SEQUENCE [LARGE SCALE GENOMIC DNA]</scope>
    <source>
        <strain evidence="4 5">AX4</strain>
    </source>
</reference>
<evidence type="ECO:0000313" key="4">
    <source>
        <dbReference type="EMBL" id="EAL67751.1"/>
    </source>
</evidence>
<evidence type="ECO:0000256" key="2">
    <source>
        <dbReference type="SAM" id="MobiDB-lite"/>
    </source>
</evidence>
<dbReference type="STRING" id="44689.Q54X54"/>
<feature type="compositionally biased region" description="Low complexity" evidence="2">
    <location>
        <begin position="8"/>
        <end position="41"/>
    </location>
</feature>
<proteinExistence type="inferred from homology"/>
<keyword evidence="5" id="KW-1185">Reference proteome</keyword>
<feature type="compositionally biased region" description="Acidic residues" evidence="2">
    <location>
        <begin position="868"/>
        <end position="886"/>
    </location>
</feature>
<dbReference type="dictyBase" id="DDB_G0279205"/>
<dbReference type="eggNOG" id="KOG2038">
    <property type="taxonomic scope" value="Eukaryota"/>
</dbReference>
<dbReference type="GO" id="GO:0005634">
    <property type="term" value="C:nucleus"/>
    <property type="evidence" value="ECO:0000318"/>
    <property type="project" value="GO_Central"/>
</dbReference>
<feature type="compositionally biased region" description="Low complexity" evidence="2">
    <location>
        <begin position="48"/>
        <end position="68"/>
    </location>
</feature>
<feature type="region of interest" description="Disordered" evidence="2">
    <location>
        <begin position="728"/>
        <end position="786"/>
    </location>
</feature>
<feature type="compositionally biased region" description="Low complexity" evidence="2">
    <location>
        <begin position="1026"/>
        <end position="1040"/>
    </location>
</feature>
<dbReference type="Pfam" id="PF03914">
    <property type="entry name" value="CBF"/>
    <property type="match status" value="1"/>
</dbReference>
<dbReference type="InterPro" id="IPR040155">
    <property type="entry name" value="CEBPZ/Mak21-like"/>
</dbReference>
<dbReference type="OMA" id="EIWCNDE"/>
<comment type="caution">
    <text evidence="4">The sequence shown here is derived from an EMBL/GenBank/DDBJ whole genome shotgun (WGS) entry which is preliminary data.</text>
</comment>
<dbReference type="PaxDb" id="44689-DDB0233115"/>
<evidence type="ECO:0000259" key="3">
    <source>
        <dbReference type="Pfam" id="PF03914"/>
    </source>
</evidence>
<dbReference type="VEuPathDB" id="AmoebaDB:DDB_G0279205"/>
<dbReference type="GO" id="GO:0000027">
    <property type="term" value="P:ribosomal large subunit assembly"/>
    <property type="evidence" value="ECO:0000250"/>
    <property type="project" value="dictyBase"/>
</dbReference>
<dbReference type="InterPro" id="IPR005612">
    <property type="entry name" value="CCAAT-binding_factor"/>
</dbReference>
<feature type="region of interest" description="Disordered" evidence="2">
    <location>
        <begin position="1"/>
        <end position="204"/>
    </location>
</feature>
<dbReference type="InParanoid" id="Q54X54"/>
<protein>
    <submittedName>
        <fullName evidence="4">CAATT-binding protein</fullName>
    </submittedName>
</protein>
<dbReference type="Proteomes" id="UP000002195">
    <property type="component" value="Unassembled WGS sequence"/>
</dbReference>
<dbReference type="AlphaFoldDB" id="Q54X54"/>
<sequence>MVVPAQSKTKTTPTTVAKAAPAKIATAPTTVAKAPTTKPKTTTPPPTKTTVAKAAPAKVSTAPTTTKPKTSEKPTEKKQDNKKQDNKKPEIKKNENNNKKPEYKKPENKNNGKFLNDNKKSFNKETKAESSRDTFSKKFFGNKDKKETTTTEPKTSSSSFQKREQPFEKKETTQPYQKKFEIKKDKSTTTESSKDSDDIKIENSFSKNPTFSKAQGLYNKKVEEYLIDFKKNGSRDDQWKEKIQHTGTIRDRISAITLLIQKAPMYRLASLDILINLAAKKSEREREFAINSLKDLFVNSLLPNTKLKRFIERENIQDSKPVELVQWYFEDLLKSRYQAYIRLLEILSKDTVARIRAIATSTVQYLLLKKPEQEEVLLTLLVNKLGDEDGSNAGKAVKLLEKLLEAHPAMKLVVIREIELFLYRPNNSNKAQYNALYYLNKLQVACDKDGTSSVEMKDMSHRLIKLYFTFFTNKSNINSSAITLLIFGIRKAYSITKESTVFEPEQLKSLFKSCRKSTINKVIQTLCLIFEIKQHTPEIANDFYSNLYHTLNRMEKLSQFDQTSFLNLVFRAIKHDDNISRSMAVLKRLIQFSFHQIVSFSAATLILVSELIKFNPIFGTMITDIEKKSTEEKQEQEESSESLYNPLHHDPVQANAHLSCLWEITLYSIHQHPTISSMANDLLRSNPIKFKGNPTVLFTLSAFLEKFVLSRQKNRKLKSSLKVSKSKIAEQYGMDSDNDNEDEEGDDDKEDESEEEEEEEEEKQTFTRPEEQFLKTFGDISNASGVINKKKGSNVVKFVTDNEEMDKVLGYKEDENDSDEDLEDLDAEYSYEDLQASDFDDEEFESEIPKSKKPIAPSTKKSTKNSQEDDDDDEDDEEFDVNDEEFASLNNEEFLDSIPDDDDDDDEDNGEDLEEDEDLEEEDNVDIDEDEEDFDDEDGTNVDTPDFGDEEVEEEEDDDVQTPDFGDEDDGEEDGEGEEEEDEEKSDFLKSMQNNDAFMDADDFAEMLEKSGSSNSKSSYKKKGSKSSAAPPSKKSTPSKQPKKSSTSKRKRF</sequence>
<gene>
    <name evidence="4" type="ORF">DDB_G0279205</name>
</gene>
<feature type="compositionally biased region" description="Acidic residues" evidence="2">
    <location>
        <begin position="814"/>
        <end position="831"/>
    </location>
</feature>